<reference evidence="3" key="1">
    <citation type="submission" date="2023-07" db="EMBL/GenBank/DDBJ databases">
        <authorList>
            <person name="Yue Y."/>
        </authorList>
    </citation>
    <scope>NUCLEOTIDE SEQUENCE [LARGE SCALE GENOMIC DNA]</scope>
    <source>
        <strain evidence="3">D23</strain>
    </source>
</reference>
<keyword evidence="1" id="KW-0812">Transmembrane</keyword>
<name>A0ABS7XRH0_9FLAO</name>
<sequence length="169" mass="19355">MEENITNIATVIIAICAIFLTIYQIYATRKHNRLGIRPLLKIGWTTDEKIDGIWLKNVGLGPAIITAFSIKHDGKIITTKDLTNHLHEKGFTSGMYIANKGSTITTTDLKWLIFSEKQLNSEEKVIEYWNLLEGLVFIVEYKCFYNSIQSKTIWKCPNPIKEFVSVKTK</sequence>
<keyword evidence="3" id="KW-1185">Reference proteome</keyword>
<proteinExistence type="predicted"/>
<feature type="transmembrane region" description="Helical" evidence="1">
    <location>
        <begin position="6"/>
        <end position="27"/>
    </location>
</feature>
<comment type="caution">
    <text evidence="2">The sequence shown here is derived from an EMBL/GenBank/DDBJ whole genome shotgun (WGS) entry which is preliminary data.</text>
</comment>
<evidence type="ECO:0000256" key="1">
    <source>
        <dbReference type="SAM" id="Phobius"/>
    </source>
</evidence>
<evidence type="ECO:0000313" key="2">
    <source>
        <dbReference type="EMBL" id="MCA0132603.1"/>
    </source>
</evidence>
<keyword evidence="1" id="KW-1133">Transmembrane helix</keyword>
<dbReference type="EMBL" id="JAIUJR010000005">
    <property type="protein sequence ID" value="MCA0132603.1"/>
    <property type="molecule type" value="Genomic_DNA"/>
</dbReference>
<gene>
    <name evidence="2" type="ORF">LBU54_08400</name>
</gene>
<keyword evidence="1" id="KW-0472">Membrane</keyword>
<protein>
    <submittedName>
        <fullName evidence="2">Uncharacterized protein</fullName>
    </submittedName>
</protein>
<organism evidence="2 3">
    <name type="scientific">Winogradskyella alexanderae</name>
    <dbReference type="NCBI Taxonomy" id="2877123"/>
    <lineage>
        <taxon>Bacteria</taxon>
        <taxon>Pseudomonadati</taxon>
        <taxon>Bacteroidota</taxon>
        <taxon>Flavobacteriia</taxon>
        <taxon>Flavobacteriales</taxon>
        <taxon>Flavobacteriaceae</taxon>
        <taxon>Winogradskyella</taxon>
    </lineage>
</organism>
<dbReference type="Proteomes" id="UP001198901">
    <property type="component" value="Unassembled WGS sequence"/>
</dbReference>
<accession>A0ABS7XRH0</accession>
<dbReference type="RefSeq" id="WP_224528282.1">
    <property type="nucleotide sequence ID" value="NZ_JAIUJR010000005.1"/>
</dbReference>
<evidence type="ECO:0000313" key="3">
    <source>
        <dbReference type="Proteomes" id="UP001198901"/>
    </source>
</evidence>